<gene>
    <name evidence="2" type="ORF">g.646</name>
</gene>
<name>A0A2S2PG98_SCHGA</name>
<protein>
    <submittedName>
        <fullName evidence="2">Uncharacterized protein</fullName>
    </submittedName>
</protein>
<evidence type="ECO:0000313" key="2">
    <source>
        <dbReference type="EMBL" id="MBY28434.1"/>
    </source>
</evidence>
<dbReference type="AlphaFoldDB" id="A0A2S2PG98"/>
<organism evidence="2">
    <name type="scientific">Schizaphis graminum</name>
    <name type="common">Green bug aphid</name>
    <dbReference type="NCBI Taxonomy" id="13262"/>
    <lineage>
        <taxon>Eukaryota</taxon>
        <taxon>Metazoa</taxon>
        <taxon>Ecdysozoa</taxon>
        <taxon>Arthropoda</taxon>
        <taxon>Hexapoda</taxon>
        <taxon>Insecta</taxon>
        <taxon>Pterygota</taxon>
        <taxon>Neoptera</taxon>
        <taxon>Paraneoptera</taxon>
        <taxon>Hemiptera</taxon>
        <taxon>Sternorrhyncha</taxon>
        <taxon>Aphidomorpha</taxon>
        <taxon>Aphidoidea</taxon>
        <taxon>Aphididae</taxon>
        <taxon>Aphidini</taxon>
        <taxon>Schizaphis</taxon>
    </lineage>
</organism>
<feature type="coiled-coil region" evidence="1">
    <location>
        <begin position="84"/>
        <end position="111"/>
    </location>
</feature>
<accession>A0A2S2PG98</accession>
<evidence type="ECO:0000256" key="1">
    <source>
        <dbReference type="SAM" id="Coils"/>
    </source>
</evidence>
<keyword evidence="1" id="KW-0175">Coiled coil</keyword>
<reference evidence="2" key="1">
    <citation type="submission" date="2018-04" db="EMBL/GenBank/DDBJ databases">
        <title>Transcriptome of Schizaphis graminum biotype I.</title>
        <authorList>
            <person name="Scully E.D."/>
            <person name="Geib S.M."/>
            <person name="Palmer N.A."/>
            <person name="Koch K."/>
            <person name="Bradshaw J."/>
            <person name="Heng-Moss T."/>
            <person name="Sarath G."/>
        </authorList>
    </citation>
    <scope>NUCLEOTIDE SEQUENCE</scope>
</reference>
<sequence>MDVLSPTAIETISKNGSPSLYIQTPSKRQSDSDNLFITSTSSTPVLTPKTRTFIEESHIPTILKPKTLFSNNNDSKISKLKIALQLKKKQIRNKNASLLKLKKNLKILRESKKK</sequence>
<proteinExistence type="predicted"/>
<dbReference type="EMBL" id="GGMR01015815">
    <property type="protein sequence ID" value="MBY28434.1"/>
    <property type="molecule type" value="Transcribed_RNA"/>
</dbReference>